<feature type="compositionally biased region" description="Acidic residues" evidence="1">
    <location>
        <begin position="87"/>
        <end position="100"/>
    </location>
</feature>
<dbReference type="AlphaFoldDB" id="A0AAD7MTF2"/>
<gene>
    <name evidence="2" type="ORF">B0H16DRAFT_1696512</name>
</gene>
<protein>
    <submittedName>
        <fullName evidence="2">Uncharacterized protein</fullName>
    </submittedName>
</protein>
<comment type="caution">
    <text evidence="2">The sequence shown here is derived from an EMBL/GenBank/DDBJ whole genome shotgun (WGS) entry which is preliminary data.</text>
</comment>
<reference evidence="2" key="1">
    <citation type="submission" date="2023-03" db="EMBL/GenBank/DDBJ databases">
        <title>Massive genome expansion in bonnet fungi (Mycena s.s.) driven by repeated elements and novel gene families across ecological guilds.</title>
        <authorList>
            <consortium name="Lawrence Berkeley National Laboratory"/>
            <person name="Harder C.B."/>
            <person name="Miyauchi S."/>
            <person name="Viragh M."/>
            <person name="Kuo A."/>
            <person name="Thoen E."/>
            <person name="Andreopoulos B."/>
            <person name="Lu D."/>
            <person name="Skrede I."/>
            <person name="Drula E."/>
            <person name="Henrissat B."/>
            <person name="Morin E."/>
            <person name="Kohler A."/>
            <person name="Barry K."/>
            <person name="LaButti K."/>
            <person name="Morin E."/>
            <person name="Salamov A."/>
            <person name="Lipzen A."/>
            <person name="Mereny Z."/>
            <person name="Hegedus B."/>
            <person name="Baldrian P."/>
            <person name="Stursova M."/>
            <person name="Weitz H."/>
            <person name="Taylor A."/>
            <person name="Grigoriev I.V."/>
            <person name="Nagy L.G."/>
            <person name="Martin F."/>
            <person name="Kauserud H."/>
        </authorList>
    </citation>
    <scope>NUCLEOTIDE SEQUENCE</scope>
    <source>
        <strain evidence="2">CBHHK182m</strain>
    </source>
</reference>
<sequence length="199" mass="22198">MGGGSQILGVIGPKWKSQWKVEELAEGKSAAEFGHPDLGGLSKRALRSYAKRSASTSDHVVSLRISRVFRKNRFADEYNYDRKPEYDGEDGEDDYEDGIGDPDQYDREPTEKENPGGKSHRPWEDSMFTRTHEIIHNSPVQIFSTVIPAASDICFVRGLSLVPGGASHTVKNMEGSMAQSSGHQAKLLEEEWVQKKQQC</sequence>
<organism evidence="2 3">
    <name type="scientific">Mycena metata</name>
    <dbReference type="NCBI Taxonomy" id="1033252"/>
    <lineage>
        <taxon>Eukaryota</taxon>
        <taxon>Fungi</taxon>
        <taxon>Dikarya</taxon>
        <taxon>Basidiomycota</taxon>
        <taxon>Agaricomycotina</taxon>
        <taxon>Agaricomycetes</taxon>
        <taxon>Agaricomycetidae</taxon>
        <taxon>Agaricales</taxon>
        <taxon>Marasmiineae</taxon>
        <taxon>Mycenaceae</taxon>
        <taxon>Mycena</taxon>
    </lineage>
</organism>
<evidence type="ECO:0000313" key="3">
    <source>
        <dbReference type="Proteomes" id="UP001215598"/>
    </source>
</evidence>
<keyword evidence="3" id="KW-1185">Reference proteome</keyword>
<dbReference type="Proteomes" id="UP001215598">
    <property type="component" value="Unassembled WGS sequence"/>
</dbReference>
<name>A0AAD7MTF2_9AGAR</name>
<evidence type="ECO:0000256" key="1">
    <source>
        <dbReference type="SAM" id="MobiDB-lite"/>
    </source>
</evidence>
<feature type="region of interest" description="Disordered" evidence="1">
    <location>
        <begin position="80"/>
        <end position="123"/>
    </location>
</feature>
<proteinExistence type="predicted"/>
<accession>A0AAD7MTF2</accession>
<dbReference type="EMBL" id="JARKIB010000147">
    <property type="protein sequence ID" value="KAJ7732194.1"/>
    <property type="molecule type" value="Genomic_DNA"/>
</dbReference>
<evidence type="ECO:0000313" key="2">
    <source>
        <dbReference type="EMBL" id="KAJ7732194.1"/>
    </source>
</evidence>
<feature type="compositionally biased region" description="Basic and acidic residues" evidence="1">
    <location>
        <begin position="104"/>
        <end position="115"/>
    </location>
</feature>